<keyword evidence="1" id="KW-0472">Membrane</keyword>
<organism evidence="2 3">
    <name type="scientific">Mesobacillus selenatarsenatis (strain DSM 18680 / JCM 14380 / FERM P-15431 / SF-1)</name>
    <dbReference type="NCBI Taxonomy" id="1321606"/>
    <lineage>
        <taxon>Bacteria</taxon>
        <taxon>Bacillati</taxon>
        <taxon>Bacillota</taxon>
        <taxon>Bacilli</taxon>
        <taxon>Bacillales</taxon>
        <taxon>Bacillaceae</taxon>
        <taxon>Mesobacillus</taxon>
    </lineage>
</organism>
<gene>
    <name evidence="2" type="ORF">SAMD00020551_0934</name>
</gene>
<keyword evidence="1" id="KW-0812">Transmembrane</keyword>
<keyword evidence="1" id="KW-1133">Transmembrane helix</keyword>
<feature type="transmembrane region" description="Helical" evidence="1">
    <location>
        <begin position="6"/>
        <end position="23"/>
    </location>
</feature>
<evidence type="ECO:0000313" key="3">
    <source>
        <dbReference type="Proteomes" id="UP000031014"/>
    </source>
</evidence>
<dbReference type="EMBL" id="BASE01000019">
    <property type="protein sequence ID" value="GAM12799.1"/>
    <property type="molecule type" value="Genomic_DNA"/>
</dbReference>
<evidence type="ECO:0000256" key="1">
    <source>
        <dbReference type="SAM" id="Phobius"/>
    </source>
</evidence>
<dbReference type="OrthoDB" id="2878044at2"/>
<proteinExistence type="predicted"/>
<keyword evidence="3" id="KW-1185">Reference proteome</keyword>
<evidence type="ECO:0000313" key="2">
    <source>
        <dbReference type="EMBL" id="GAM12799.1"/>
    </source>
</evidence>
<dbReference type="RefSeq" id="WP_041964712.1">
    <property type="nucleotide sequence ID" value="NZ_BASE01000019.1"/>
</dbReference>
<comment type="caution">
    <text evidence="2">The sequence shown here is derived from an EMBL/GenBank/DDBJ whole genome shotgun (WGS) entry which is preliminary data.</text>
</comment>
<dbReference type="AlphaFoldDB" id="A0A0A8X0P2"/>
<dbReference type="Proteomes" id="UP000031014">
    <property type="component" value="Unassembled WGS sequence"/>
</dbReference>
<sequence>MKKAGYLVILVAVMAIGYVIYYFNQYPIDDNQAAIQSGLQKWSNRASGSIKPSVIKSIQLEDTSSYIVLFQTENGDMGYAHLIKGFNGKYKIDHSGYGTNIVSYQKIKTNKGIYGILIGKNPKLKIDHIKTELYSGEYSFESNVKGEERFIAFEKLPENTKQPFPAELTFYDKNGSVIGLSEFQD</sequence>
<accession>A0A0A8X0P2</accession>
<name>A0A0A8X0P2_MESS1</name>
<reference evidence="2 3" key="1">
    <citation type="submission" date="2013-06" db="EMBL/GenBank/DDBJ databases">
        <title>Whole genome shotgun sequence of Bacillus selenatarsenatis SF-1.</title>
        <authorList>
            <person name="Kuroda M."/>
            <person name="Sei K."/>
            <person name="Yamashita M."/>
            <person name="Ike M."/>
        </authorList>
    </citation>
    <scope>NUCLEOTIDE SEQUENCE [LARGE SCALE GENOMIC DNA]</scope>
    <source>
        <strain evidence="2 3">SF-1</strain>
    </source>
</reference>
<protein>
    <submittedName>
        <fullName evidence="2">Uncharacterized protein</fullName>
    </submittedName>
</protein>